<evidence type="ECO:0000256" key="4">
    <source>
        <dbReference type="SAM" id="Coils"/>
    </source>
</evidence>
<dbReference type="SUPFAM" id="SSF53807">
    <property type="entry name" value="Helical backbone' metal receptor"/>
    <property type="match status" value="1"/>
</dbReference>
<feature type="signal peptide" evidence="6">
    <location>
        <begin position="1"/>
        <end position="20"/>
    </location>
</feature>
<dbReference type="AlphaFoldDB" id="A0A564TXQ3"/>
<dbReference type="RefSeq" id="WP_144100902.1">
    <property type="nucleotide sequence ID" value="NZ_CABHNM010000042.1"/>
</dbReference>
<evidence type="ECO:0000256" key="3">
    <source>
        <dbReference type="ARBA" id="ARBA00022729"/>
    </source>
</evidence>
<gene>
    <name evidence="7" type="primary">znuA</name>
    <name evidence="7" type="ORF">DLSSTS7063_01875</name>
</gene>
<dbReference type="GO" id="GO:0030001">
    <property type="term" value="P:metal ion transport"/>
    <property type="evidence" value="ECO:0007669"/>
    <property type="project" value="InterPro"/>
</dbReference>
<name>A0A564TXQ3_9FIRM</name>
<feature type="compositionally biased region" description="Acidic residues" evidence="5">
    <location>
        <begin position="142"/>
        <end position="159"/>
    </location>
</feature>
<dbReference type="PROSITE" id="PS51257">
    <property type="entry name" value="PROKAR_LIPOPROTEIN"/>
    <property type="match status" value="1"/>
</dbReference>
<keyword evidence="3 6" id="KW-0732">Signal</keyword>
<dbReference type="Gene3D" id="3.40.50.1980">
    <property type="entry name" value="Nitrogenase molybdenum iron protein domain"/>
    <property type="match status" value="2"/>
</dbReference>
<organism evidence="7 8">
    <name type="scientific">Dorea longicatena</name>
    <dbReference type="NCBI Taxonomy" id="88431"/>
    <lineage>
        <taxon>Bacteria</taxon>
        <taxon>Bacillati</taxon>
        <taxon>Bacillota</taxon>
        <taxon>Clostridia</taxon>
        <taxon>Lachnospirales</taxon>
        <taxon>Lachnospiraceae</taxon>
        <taxon>Dorea</taxon>
    </lineage>
</organism>
<keyword evidence="4" id="KW-0175">Coiled coil</keyword>
<evidence type="ECO:0000313" key="8">
    <source>
        <dbReference type="Proteomes" id="UP000398619"/>
    </source>
</evidence>
<evidence type="ECO:0000256" key="1">
    <source>
        <dbReference type="ARBA" id="ARBA00011028"/>
    </source>
</evidence>
<dbReference type="InterPro" id="IPR006127">
    <property type="entry name" value="ZnuA-like"/>
</dbReference>
<dbReference type="InterPro" id="IPR050492">
    <property type="entry name" value="Bact_metal-bind_prot9"/>
</dbReference>
<protein>
    <submittedName>
        <fullName evidence="7">High-affinity zinc uptake system binding-protein ZnuA</fullName>
    </submittedName>
</protein>
<dbReference type="PANTHER" id="PTHR42953">
    <property type="entry name" value="HIGH-AFFINITY ZINC UPTAKE SYSTEM PROTEIN ZNUA-RELATED"/>
    <property type="match status" value="1"/>
</dbReference>
<comment type="similarity">
    <text evidence="1">Belongs to the bacterial solute-binding protein 9 family.</text>
</comment>
<dbReference type="Pfam" id="PF01297">
    <property type="entry name" value="ZnuA"/>
    <property type="match status" value="1"/>
</dbReference>
<sequence>MKKLISILLVTVMVILGISACGQKNPSAKDSTTEKNTDKKIKVVTTIFPEYDWVKEIAGYAGENMEITMLLDNGVDLHSYQPTTADLAKVSDCDLFIYVGGESDAWVDGALKEAVNKNMKVINLLDVLGESVKEEEVKEGMEAEEEQDEEDSQEEEPEYDEHVWLSLKNAKVLTQAIADSLCEIDKEHKDIYSENEKNYEEKLDTLDKEYQETVDAASKKTLLFGDRFPFRYMVDDYGLDYYAAFVGCSAETEASFKTIKFLAEKADKLELKNVMTIEKSDQKIAKTIIDNTKNKDQNILTLDSMQSTTSEDVKNGTTYLSVMENNLNVLKEVLQ</sequence>
<dbReference type="PANTHER" id="PTHR42953:SF3">
    <property type="entry name" value="HIGH-AFFINITY ZINC UPTAKE SYSTEM PROTEIN ZNUA"/>
    <property type="match status" value="1"/>
</dbReference>
<feature type="coiled-coil region" evidence="4">
    <location>
        <begin position="189"/>
        <end position="216"/>
    </location>
</feature>
<feature type="region of interest" description="Disordered" evidence="5">
    <location>
        <begin position="135"/>
        <end position="160"/>
    </location>
</feature>
<evidence type="ECO:0000256" key="2">
    <source>
        <dbReference type="ARBA" id="ARBA00022448"/>
    </source>
</evidence>
<feature type="chain" id="PRO_5038421428" evidence="6">
    <location>
        <begin position="21"/>
        <end position="335"/>
    </location>
</feature>
<evidence type="ECO:0000313" key="7">
    <source>
        <dbReference type="EMBL" id="VUX12009.1"/>
    </source>
</evidence>
<dbReference type="Proteomes" id="UP000398619">
    <property type="component" value="Unassembled WGS sequence"/>
</dbReference>
<reference evidence="7 8" key="1">
    <citation type="submission" date="2019-07" db="EMBL/GenBank/DDBJ databases">
        <authorList>
            <person name="Hibberd C M."/>
            <person name="Gehrig L. J."/>
            <person name="Chang H.-W."/>
            <person name="Venkatesh S."/>
        </authorList>
    </citation>
    <scope>NUCLEOTIDE SEQUENCE [LARGE SCALE GENOMIC DNA]</scope>
    <source>
        <strain evidence="7">Dorea_longicatena_SSTS_Bg7063</strain>
    </source>
</reference>
<dbReference type="EMBL" id="CABHNM010000042">
    <property type="protein sequence ID" value="VUX12009.1"/>
    <property type="molecule type" value="Genomic_DNA"/>
</dbReference>
<proteinExistence type="inferred from homology"/>
<evidence type="ECO:0000256" key="5">
    <source>
        <dbReference type="SAM" id="MobiDB-lite"/>
    </source>
</evidence>
<accession>A0A564TXQ3</accession>
<evidence type="ECO:0000256" key="6">
    <source>
        <dbReference type="SAM" id="SignalP"/>
    </source>
</evidence>
<keyword evidence="2" id="KW-0813">Transport</keyword>
<dbReference type="GO" id="GO:0046872">
    <property type="term" value="F:metal ion binding"/>
    <property type="evidence" value="ECO:0007669"/>
    <property type="project" value="InterPro"/>
</dbReference>